<protein>
    <recommendedName>
        <fullName evidence="3">Phosphoribosylpyrophosphate synthetase</fullName>
    </recommendedName>
</protein>
<evidence type="ECO:0000313" key="1">
    <source>
        <dbReference type="EMBL" id="SMG17481.1"/>
    </source>
</evidence>
<dbReference type="Proteomes" id="UP000193804">
    <property type="component" value="Unassembled WGS sequence"/>
</dbReference>
<gene>
    <name evidence="1" type="ORF">SAMN05661096_00961</name>
</gene>
<evidence type="ECO:0000313" key="2">
    <source>
        <dbReference type="Proteomes" id="UP000193804"/>
    </source>
</evidence>
<dbReference type="RefSeq" id="WP_085515915.1">
    <property type="nucleotide sequence ID" value="NZ_FXAW01000001.1"/>
</dbReference>
<evidence type="ECO:0008006" key="3">
    <source>
        <dbReference type="Google" id="ProtNLM"/>
    </source>
</evidence>
<reference evidence="2" key="1">
    <citation type="submission" date="2017-04" db="EMBL/GenBank/DDBJ databases">
        <authorList>
            <person name="Varghese N."/>
            <person name="Submissions S."/>
        </authorList>
    </citation>
    <scope>NUCLEOTIDE SEQUENCE [LARGE SCALE GENOMIC DNA]</scope>
    <source>
        <strain evidence="2">DSM 4125</strain>
    </source>
</reference>
<proteinExistence type="predicted"/>
<dbReference type="OrthoDB" id="8418771at2"/>
<accession>A0A1X7IQR9</accession>
<dbReference type="EMBL" id="FXAW01000001">
    <property type="protein sequence ID" value="SMG17481.1"/>
    <property type="molecule type" value="Genomic_DNA"/>
</dbReference>
<keyword evidence="2" id="KW-1185">Reference proteome</keyword>
<name>A0A1X7IQR9_9BACT</name>
<dbReference type="AlphaFoldDB" id="A0A1X7IQR9"/>
<organism evidence="1 2">
    <name type="scientific">Marivirga sericea</name>
    <dbReference type="NCBI Taxonomy" id="1028"/>
    <lineage>
        <taxon>Bacteria</taxon>
        <taxon>Pseudomonadati</taxon>
        <taxon>Bacteroidota</taxon>
        <taxon>Cytophagia</taxon>
        <taxon>Cytophagales</taxon>
        <taxon>Marivirgaceae</taxon>
        <taxon>Marivirga</taxon>
    </lineage>
</organism>
<sequence>MDAMKTVAQKIEELKIEGYTENFFFEEGKLKTEDDSFDIKDIKEVKEYRFEGKSNPDDLSILYQISTSDGKKGTIADGFGPNANQELTEFILQAES</sequence>
<dbReference type="STRING" id="1028.SAMN05661096_00961"/>